<comment type="caution">
    <text evidence="1">The sequence shown here is derived from an EMBL/GenBank/DDBJ whole genome shotgun (WGS) entry which is preliminary data.</text>
</comment>
<sequence length="74" mass="8354">MDKTAQLRKKLGYSQLLKIKVSPTDSGQKENYGISVFMGVLTPVFSIRIELVLKLEESGDILFHQGHFSDLVEE</sequence>
<accession>A0A150X4A9</accession>
<dbReference type="AlphaFoldDB" id="A0A150X4A9"/>
<dbReference type="EMBL" id="LRPC01000028">
    <property type="protein sequence ID" value="KYG73561.1"/>
    <property type="molecule type" value="Genomic_DNA"/>
</dbReference>
<dbReference type="Proteomes" id="UP000075606">
    <property type="component" value="Unassembled WGS sequence"/>
</dbReference>
<evidence type="ECO:0000313" key="1">
    <source>
        <dbReference type="EMBL" id="KYG73561.1"/>
    </source>
</evidence>
<reference evidence="1 2" key="1">
    <citation type="submission" date="2016-01" db="EMBL/GenBank/DDBJ databases">
        <title>Genome sequencing of Roseivirga spongicola UST030701-084.</title>
        <authorList>
            <person name="Selvaratnam C."/>
            <person name="Thevarajoo S."/>
            <person name="Goh K.M."/>
            <person name="Ee R."/>
            <person name="Chan K.-G."/>
            <person name="Chong C.S."/>
        </authorList>
    </citation>
    <scope>NUCLEOTIDE SEQUENCE [LARGE SCALE GENOMIC DNA]</scope>
    <source>
        <strain evidence="1 2">UST030701-084</strain>
    </source>
</reference>
<name>A0A150X4A9_9BACT</name>
<evidence type="ECO:0000313" key="2">
    <source>
        <dbReference type="Proteomes" id="UP000075606"/>
    </source>
</evidence>
<protein>
    <submittedName>
        <fullName evidence="1">Uncharacterized protein</fullName>
    </submittedName>
</protein>
<keyword evidence="2" id="KW-1185">Reference proteome</keyword>
<organism evidence="1 2">
    <name type="scientific">Roseivirga spongicola</name>
    <dbReference type="NCBI Taxonomy" id="333140"/>
    <lineage>
        <taxon>Bacteria</taxon>
        <taxon>Pseudomonadati</taxon>
        <taxon>Bacteroidota</taxon>
        <taxon>Cytophagia</taxon>
        <taxon>Cytophagales</taxon>
        <taxon>Roseivirgaceae</taxon>
        <taxon>Roseivirga</taxon>
    </lineage>
</organism>
<proteinExistence type="predicted"/>
<gene>
    <name evidence="1" type="ORF">AWW68_12790</name>
</gene>